<reference evidence="1" key="3">
    <citation type="submission" date="2023-05" db="EMBL/GenBank/DDBJ databases">
        <authorList>
            <person name="Smith C.H."/>
        </authorList>
    </citation>
    <scope>NUCLEOTIDE SEQUENCE</scope>
    <source>
        <strain evidence="1">CHS0354</strain>
        <tissue evidence="1">Mantle</tissue>
    </source>
</reference>
<dbReference type="Proteomes" id="UP001195483">
    <property type="component" value="Unassembled WGS sequence"/>
</dbReference>
<sequence>MRRKRRAHQQEEMMRREKTKFERGPSTYNYHARTTIFKEHFAVDRCDLSEKSFLALRNLQYKICIEVFPKQSQPLGTIYTLRD</sequence>
<reference evidence="1" key="1">
    <citation type="journal article" date="2021" name="Genome Biol. Evol.">
        <title>A High-Quality Reference Genome for a Parasitic Bivalve with Doubly Uniparental Inheritance (Bivalvia: Unionida).</title>
        <authorList>
            <person name="Smith C.H."/>
        </authorList>
    </citation>
    <scope>NUCLEOTIDE SEQUENCE</scope>
    <source>
        <strain evidence="1">CHS0354</strain>
    </source>
</reference>
<protein>
    <submittedName>
        <fullName evidence="1">Uncharacterized protein</fullName>
    </submittedName>
</protein>
<proteinExistence type="predicted"/>
<evidence type="ECO:0000313" key="1">
    <source>
        <dbReference type="EMBL" id="KAK3599937.1"/>
    </source>
</evidence>
<dbReference type="EMBL" id="JAEAOA010000768">
    <property type="protein sequence ID" value="KAK3599937.1"/>
    <property type="molecule type" value="Genomic_DNA"/>
</dbReference>
<evidence type="ECO:0000313" key="2">
    <source>
        <dbReference type="Proteomes" id="UP001195483"/>
    </source>
</evidence>
<comment type="caution">
    <text evidence="1">The sequence shown here is derived from an EMBL/GenBank/DDBJ whole genome shotgun (WGS) entry which is preliminary data.</text>
</comment>
<reference evidence="1" key="2">
    <citation type="journal article" date="2021" name="Genome Biol. Evol.">
        <title>Developing a high-quality reference genome for a parasitic bivalve with doubly uniparental inheritance (Bivalvia: Unionida).</title>
        <authorList>
            <person name="Smith C.H."/>
        </authorList>
    </citation>
    <scope>NUCLEOTIDE SEQUENCE</scope>
    <source>
        <strain evidence="1">CHS0354</strain>
        <tissue evidence="1">Mantle</tissue>
    </source>
</reference>
<keyword evidence="2" id="KW-1185">Reference proteome</keyword>
<name>A0AAE0SXL6_9BIVA</name>
<gene>
    <name evidence="1" type="ORF">CHS0354_012580</name>
</gene>
<organism evidence="1 2">
    <name type="scientific">Potamilus streckersoni</name>
    <dbReference type="NCBI Taxonomy" id="2493646"/>
    <lineage>
        <taxon>Eukaryota</taxon>
        <taxon>Metazoa</taxon>
        <taxon>Spiralia</taxon>
        <taxon>Lophotrochozoa</taxon>
        <taxon>Mollusca</taxon>
        <taxon>Bivalvia</taxon>
        <taxon>Autobranchia</taxon>
        <taxon>Heteroconchia</taxon>
        <taxon>Palaeoheterodonta</taxon>
        <taxon>Unionida</taxon>
        <taxon>Unionoidea</taxon>
        <taxon>Unionidae</taxon>
        <taxon>Ambleminae</taxon>
        <taxon>Lampsilini</taxon>
        <taxon>Potamilus</taxon>
    </lineage>
</organism>
<dbReference type="AlphaFoldDB" id="A0AAE0SXL6"/>
<accession>A0AAE0SXL6</accession>